<feature type="domain" description="Glucose-methanol-choline oxidoreductase N-terminal" evidence="8">
    <location>
        <begin position="132"/>
        <end position="155"/>
    </location>
</feature>
<dbReference type="InterPro" id="IPR036188">
    <property type="entry name" value="FAD/NAD-bd_sf"/>
</dbReference>
<dbReference type="GO" id="GO:0016614">
    <property type="term" value="F:oxidoreductase activity, acting on CH-OH group of donors"/>
    <property type="evidence" value="ECO:0007669"/>
    <property type="project" value="InterPro"/>
</dbReference>
<evidence type="ECO:0000256" key="7">
    <source>
        <dbReference type="SAM" id="MobiDB-lite"/>
    </source>
</evidence>
<reference evidence="10 11" key="1">
    <citation type="submission" date="2017-01" db="EMBL/GenBank/DDBJ databases">
        <title>Genome Analysis of Deinococcus marmoris KOPRI26562.</title>
        <authorList>
            <person name="Kim J.H."/>
            <person name="Oh H.-M."/>
        </authorList>
    </citation>
    <scope>NUCLEOTIDE SEQUENCE [LARGE SCALE GENOMIC DNA]</scope>
    <source>
        <strain evidence="10 11">KOPRI26562</strain>
    </source>
</reference>
<accession>A0A1U7NUG7</accession>
<proteinExistence type="inferred from homology"/>
<evidence type="ECO:0000256" key="3">
    <source>
        <dbReference type="ARBA" id="ARBA00022630"/>
    </source>
</evidence>
<feature type="compositionally biased region" description="Polar residues" evidence="7">
    <location>
        <begin position="44"/>
        <end position="54"/>
    </location>
</feature>
<dbReference type="InterPro" id="IPR007867">
    <property type="entry name" value="GMC_OxRtase_C"/>
</dbReference>
<gene>
    <name evidence="10" type="ORF">BOO71_0011446</name>
</gene>
<feature type="binding site" evidence="5">
    <location>
        <position position="272"/>
    </location>
    <ligand>
        <name>FAD</name>
        <dbReference type="ChEBI" id="CHEBI:57692"/>
    </ligand>
</feature>
<dbReference type="STRING" id="249408.BOO71_0011446"/>
<dbReference type="RefSeq" id="WP_217694915.1">
    <property type="nucleotide sequence ID" value="NZ_MSTI01000137.1"/>
</dbReference>
<name>A0A1U7NUG7_9DEIO</name>
<dbReference type="Pfam" id="PF00732">
    <property type="entry name" value="GMC_oxred_N"/>
    <property type="match status" value="1"/>
</dbReference>
<evidence type="ECO:0000313" key="11">
    <source>
        <dbReference type="Proteomes" id="UP000186607"/>
    </source>
</evidence>
<organism evidence="10 11">
    <name type="scientific">Deinococcus marmoris</name>
    <dbReference type="NCBI Taxonomy" id="249408"/>
    <lineage>
        <taxon>Bacteria</taxon>
        <taxon>Thermotogati</taxon>
        <taxon>Deinococcota</taxon>
        <taxon>Deinococci</taxon>
        <taxon>Deinococcales</taxon>
        <taxon>Deinococcaceae</taxon>
        <taxon>Deinococcus</taxon>
    </lineage>
</organism>
<evidence type="ECO:0000313" key="10">
    <source>
        <dbReference type="EMBL" id="OLV16564.1"/>
    </source>
</evidence>
<dbReference type="Gene3D" id="3.30.560.10">
    <property type="entry name" value="Glucose Oxidase, domain 3"/>
    <property type="match status" value="1"/>
</dbReference>
<sequence>MSGPARFYTLPERELNPGGPDLSCAEAVGPSGLPSSPIRAEASEMQSNHSPDGQQSYDYVVIGAGSGGCAVSARLQESGAQVLLLEAGVPDETPEIHIPAAFPKLFKSPLDWNYETEAQEHLNGRKLYWPRGKMLGGSSSINAMIYIRGHRADYDGWAAAGNHGWGYDDVLPYFLKAEDFEDGASEFHNAGGPLHVENRRYTHEICDAITEGFKELGHPANDDFNGENMEGVGRFHVTQKGGARHSAAVAYLRPALAGSGPGKLEARTGAHVTRILFKGKKAVGVEYLDGTETRQVMAGKGVILAAGAITSPHLLMLSGVGERAQLEAVGVEVLHDLPGVGQNLQDHLFVPVVYDTETAGLKDATSEAQMTLYMSEQRGMLCSNVGETGGFMKTDPSLPAPDLQFHNGAALFVDHGFAELDGYHYTLLPSLVAPRSRGQIRLASADPQARPLIEPEYLSDPHDMDVLIAGVKLARQVGDTEALSSYRLSEVMPGEAVTERADLENYIREQAMTIYHPVGTCKMGNDDLAVVDDELRVRGLENLWIADASVMPVITRGNTNAPTIMIAEKAADLILGRAALPARGAEAMAVSAD</sequence>
<dbReference type="PROSITE" id="PS00624">
    <property type="entry name" value="GMC_OXRED_2"/>
    <property type="match status" value="1"/>
</dbReference>
<comment type="caution">
    <text evidence="10">The sequence shown here is derived from an EMBL/GenBank/DDBJ whole genome shotgun (WGS) entry which is preliminary data.</text>
</comment>
<dbReference type="Pfam" id="PF05199">
    <property type="entry name" value="GMC_oxred_C"/>
    <property type="match status" value="1"/>
</dbReference>
<evidence type="ECO:0000256" key="6">
    <source>
        <dbReference type="RuleBase" id="RU003968"/>
    </source>
</evidence>
<dbReference type="GO" id="GO:0050660">
    <property type="term" value="F:flavin adenine dinucleotide binding"/>
    <property type="evidence" value="ECO:0007669"/>
    <property type="project" value="InterPro"/>
</dbReference>
<feature type="domain" description="Glucose-methanol-choline oxidoreductase N-terminal" evidence="9">
    <location>
        <begin position="307"/>
        <end position="321"/>
    </location>
</feature>
<evidence type="ECO:0000256" key="1">
    <source>
        <dbReference type="ARBA" id="ARBA00001974"/>
    </source>
</evidence>
<evidence type="ECO:0000256" key="5">
    <source>
        <dbReference type="PIRSR" id="PIRSR000137-2"/>
    </source>
</evidence>
<dbReference type="SUPFAM" id="SSF54373">
    <property type="entry name" value="FAD-linked reductases, C-terminal domain"/>
    <property type="match status" value="1"/>
</dbReference>
<keyword evidence="11" id="KW-1185">Reference proteome</keyword>
<dbReference type="eggNOG" id="COG2303">
    <property type="taxonomic scope" value="Bacteria"/>
</dbReference>
<keyword evidence="3 6" id="KW-0285">Flavoprotein</keyword>
<dbReference type="SUPFAM" id="SSF51905">
    <property type="entry name" value="FAD/NAD(P)-binding domain"/>
    <property type="match status" value="1"/>
</dbReference>
<dbReference type="PANTHER" id="PTHR11552">
    <property type="entry name" value="GLUCOSE-METHANOL-CHOLINE GMC OXIDOREDUCTASE"/>
    <property type="match status" value="1"/>
</dbReference>
<evidence type="ECO:0000259" key="8">
    <source>
        <dbReference type="PROSITE" id="PS00623"/>
    </source>
</evidence>
<comment type="similarity">
    <text evidence="2 6">Belongs to the GMC oxidoreductase family.</text>
</comment>
<dbReference type="EMBL" id="MSTI01000137">
    <property type="protein sequence ID" value="OLV16564.1"/>
    <property type="molecule type" value="Genomic_DNA"/>
</dbReference>
<dbReference type="InterPro" id="IPR000172">
    <property type="entry name" value="GMC_OxRdtase_N"/>
</dbReference>
<dbReference type="Gene3D" id="3.50.50.60">
    <property type="entry name" value="FAD/NAD(P)-binding domain"/>
    <property type="match status" value="1"/>
</dbReference>
<dbReference type="InterPro" id="IPR012132">
    <property type="entry name" value="GMC_OxRdtase"/>
</dbReference>
<dbReference type="PIRSF" id="PIRSF000137">
    <property type="entry name" value="Alcohol_oxidase"/>
    <property type="match status" value="1"/>
</dbReference>
<comment type="cofactor">
    <cofactor evidence="1 5">
        <name>FAD</name>
        <dbReference type="ChEBI" id="CHEBI:57692"/>
    </cofactor>
</comment>
<protein>
    <submittedName>
        <fullName evidence="10">Choline dehydrogenase</fullName>
    </submittedName>
</protein>
<dbReference type="AlphaFoldDB" id="A0A1U7NUG7"/>
<evidence type="ECO:0000256" key="4">
    <source>
        <dbReference type="ARBA" id="ARBA00022827"/>
    </source>
</evidence>
<keyword evidence="4 5" id="KW-0274">FAD</keyword>
<dbReference type="PROSITE" id="PS00623">
    <property type="entry name" value="GMC_OXRED_1"/>
    <property type="match status" value="1"/>
</dbReference>
<evidence type="ECO:0000259" key="9">
    <source>
        <dbReference type="PROSITE" id="PS00624"/>
    </source>
</evidence>
<evidence type="ECO:0000256" key="2">
    <source>
        <dbReference type="ARBA" id="ARBA00010790"/>
    </source>
</evidence>
<dbReference type="PANTHER" id="PTHR11552:SF147">
    <property type="entry name" value="CHOLINE DEHYDROGENASE, MITOCHONDRIAL"/>
    <property type="match status" value="1"/>
</dbReference>
<feature type="region of interest" description="Disordered" evidence="7">
    <location>
        <begin position="1"/>
        <end position="54"/>
    </location>
</feature>
<dbReference type="Proteomes" id="UP000186607">
    <property type="component" value="Unassembled WGS sequence"/>
</dbReference>